<name>A0A8S4QI57_9NEOP</name>
<protein>
    <submittedName>
        <fullName evidence="1">Jg3091 protein</fullName>
    </submittedName>
</protein>
<evidence type="ECO:0000313" key="2">
    <source>
        <dbReference type="Proteomes" id="UP000838756"/>
    </source>
</evidence>
<dbReference type="AlphaFoldDB" id="A0A8S4QI57"/>
<sequence length="132" mass="15401">MSQASRFPHGSPQNSQRDVESINPHWDSVVDYGSILVTVERDPCPVDTLFKFPKLSDKLNNQKLRKRTGASDALRQVILLKWKWAGHVCRANTISWTKILTEWLPRKEKRKTKETLGGRFYSSKWTFVDEKR</sequence>
<keyword evidence="2" id="KW-1185">Reference proteome</keyword>
<reference evidence="1" key="1">
    <citation type="submission" date="2022-03" db="EMBL/GenBank/DDBJ databases">
        <authorList>
            <person name="Lindestad O."/>
        </authorList>
    </citation>
    <scope>NUCLEOTIDE SEQUENCE</scope>
</reference>
<dbReference type="EMBL" id="CAKXAJ010007112">
    <property type="protein sequence ID" value="CAH2210279.1"/>
    <property type="molecule type" value="Genomic_DNA"/>
</dbReference>
<proteinExistence type="predicted"/>
<dbReference type="OrthoDB" id="407509at2759"/>
<accession>A0A8S4QI57</accession>
<comment type="caution">
    <text evidence="1">The sequence shown here is derived from an EMBL/GenBank/DDBJ whole genome shotgun (WGS) entry which is preliminary data.</text>
</comment>
<gene>
    <name evidence="1" type="primary">jg3091</name>
    <name evidence="1" type="ORF">PAEG_LOCUS2189</name>
</gene>
<dbReference type="Proteomes" id="UP000838756">
    <property type="component" value="Unassembled WGS sequence"/>
</dbReference>
<organism evidence="1 2">
    <name type="scientific">Pararge aegeria aegeria</name>
    <dbReference type="NCBI Taxonomy" id="348720"/>
    <lineage>
        <taxon>Eukaryota</taxon>
        <taxon>Metazoa</taxon>
        <taxon>Ecdysozoa</taxon>
        <taxon>Arthropoda</taxon>
        <taxon>Hexapoda</taxon>
        <taxon>Insecta</taxon>
        <taxon>Pterygota</taxon>
        <taxon>Neoptera</taxon>
        <taxon>Endopterygota</taxon>
        <taxon>Lepidoptera</taxon>
        <taxon>Glossata</taxon>
        <taxon>Ditrysia</taxon>
        <taxon>Papilionoidea</taxon>
        <taxon>Nymphalidae</taxon>
        <taxon>Satyrinae</taxon>
        <taxon>Satyrini</taxon>
        <taxon>Parargina</taxon>
        <taxon>Pararge</taxon>
    </lineage>
</organism>
<evidence type="ECO:0000313" key="1">
    <source>
        <dbReference type="EMBL" id="CAH2210279.1"/>
    </source>
</evidence>